<dbReference type="RefSeq" id="WP_264967209.1">
    <property type="nucleotide sequence ID" value="NZ_JAPDVK010000006.1"/>
</dbReference>
<organism evidence="2 3">
    <name type="scientific">Segatella copri</name>
    <dbReference type="NCBI Taxonomy" id="165179"/>
    <lineage>
        <taxon>Bacteria</taxon>
        <taxon>Pseudomonadati</taxon>
        <taxon>Bacteroidota</taxon>
        <taxon>Bacteroidia</taxon>
        <taxon>Bacteroidales</taxon>
        <taxon>Prevotellaceae</taxon>
        <taxon>Segatella</taxon>
    </lineage>
</organism>
<gene>
    <name evidence="2" type="ORF">ONT16_16645</name>
</gene>
<dbReference type="AlphaFoldDB" id="A0AAP3BF60"/>
<dbReference type="InterPro" id="IPR007345">
    <property type="entry name" value="Polysacch_pyruvyl_Trfase"/>
</dbReference>
<sequence>MNTISLVTYHYSANVGAVMQTYALCRFLKENGFKIEVVDIRHLEPTLKTISVGSPLPVRLLKSIIYPRRIKKIMTQYYPAMTKHYKSMEDLRKNPPKSDCYIVGSDQVWNPDISADRALAYFLDFGSDEVRRISYASSFGLSKWKEGKYASTSIVKKCLDKFYNVSVRELEGADILRQTFNIEPTIVVDPTFLNDSYPEITGKVKQRKEIVCYKLEKTQDFWENMPIVSKKMNTPALLLNYNFPKKGYKYHFNPTVNQWVRRIAGASFVVTDSFHGVAFSIIYKREFAAVINHNGKESRIVSLLKILHLENRMFDSVKDLSLSNCWNNPINYAEVYKLLAVQKEISINYLLNALK</sequence>
<protein>
    <submittedName>
        <fullName evidence="2">Polysaccharide pyruvyl transferase family protein</fullName>
    </submittedName>
</protein>
<evidence type="ECO:0000259" key="1">
    <source>
        <dbReference type="Pfam" id="PF04230"/>
    </source>
</evidence>
<evidence type="ECO:0000313" key="2">
    <source>
        <dbReference type="EMBL" id="MCW4129840.1"/>
    </source>
</evidence>
<keyword evidence="2" id="KW-0808">Transferase</keyword>
<dbReference type="GO" id="GO:0016740">
    <property type="term" value="F:transferase activity"/>
    <property type="evidence" value="ECO:0007669"/>
    <property type="project" value="UniProtKB-KW"/>
</dbReference>
<feature type="domain" description="Polysaccharide pyruvyl transferase" evidence="1">
    <location>
        <begin position="14"/>
        <end position="294"/>
    </location>
</feature>
<comment type="caution">
    <text evidence="2">The sequence shown here is derived from an EMBL/GenBank/DDBJ whole genome shotgun (WGS) entry which is preliminary data.</text>
</comment>
<dbReference type="Pfam" id="PF04230">
    <property type="entry name" value="PS_pyruv_trans"/>
    <property type="match status" value="1"/>
</dbReference>
<evidence type="ECO:0000313" key="3">
    <source>
        <dbReference type="Proteomes" id="UP001209344"/>
    </source>
</evidence>
<accession>A0AAP3BF60</accession>
<name>A0AAP3BF60_9BACT</name>
<proteinExistence type="predicted"/>
<dbReference type="EMBL" id="JAPDVK010000006">
    <property type="protein sequence ID" value="MCW4129840.1"/>
    <property type="molecule type" value="Genomic_DNA"/>
</dbReference>
<reference evidence="2" key="1">
    <citation type="submission" date="2022-11" db="EMBL/GenBank/DDBJ databases">
        <title>Genomic repertoires linked with pathogenic potency of arthritogenic Prevotella copri isolated from the gut of rheumatoid arthritis patients.</title>
        <authorList>
            <person name="Nii T."/>
            <person name="Maeda Y."/>
            <person name="Motooka D."/>
            <person name="Naito M."/>
            <person name="Matsumoto Y."/>
            <person name="Ogawa T."/>
            <person name="Oguro-Igashira E."/>
            <person name="Kishikawa T."/>
            <person name="Yamashita M."/>
            <person name="Koizumi S."/>
            <person name="Kurakawa T."/>
            <person name="Okumura R."/>
            <person name="Kayama H."/>
            <person name="Murakami M."/>
            <person name="Sakaguchi T."/>
            <person name="Das B."/>
            <person name="Nakamura S."/>
            <person name="Okada Y."/>
            <person name="Kumanogoh A."/>
            <person name="Takeda K."/>
        </authorList>
    </citation>
    <scope>NUCLEOTIDE SEQUENCE</scope>
    <source>
        <strain evidence="2">F3-75</strain>
    </source>
</reference>
<dbReference type="Proteomes" id="UP001209344">
    <property type="component" value="Unassembled WGS sequence"/>
</dbReference>